<name>A0A0E9W603_ANGAN</name>
<sequence length="29" mass="3448">MGYTRRLNLSCLFGKLVIFGRTMWIWSPT</sequence>
<evidence type="ECO:0000313" key="2">
    <source>
        <dbReference type="EMBL" id="JAH85731.1"/>
    </source>
</evidence>
<accession>A0A0E9W603</accession>
<proteinExistence type="predicted"/>
<keyword evidence="1" id="KW-0472">Membrane</keyword>
<keyword evidence="1" id="KW-0812">Transmembrane</keyword>
<keyword evidence="1" id="KW-1133">Transmembrane helix</keyword>
<feature type="transmembrane region" description="Helical" evidence="1">
    <location>
        <begin position="7"/>
        <end position="26"/>
    </location>
</feature>
<dbReference type="EMBL" id="GBXM01022846">
    <property type="protein sequence ID" value="JAH85731.1"/>
    <property type="molecule type" value="Transcribed_RNA"/>
</dbReference>
<reference evidence="2" key="2">
    <citation type="journal article" date="2015" name="Fish Shellfish Immunol.">
        <title>Early steps in the European eel (Anguilla anguilla)-Vibrio vulnificus interaction in the gills: Role of the RtxA13 toxin.</title>
        <authorList>
            <person name="Callol A."/>
            <person name="Pajuelo D."/>
            <person name="Ebbesson L."/>
            <person name="Teles M."/>
            <person name="MacKenzie S."/>
            <person name="Amaro C."/>
        </authorList>
    </citation>
    <scope>NUCLEOTIDE SEQUENCE</scope>
</reference>
<organism evidence="2">
    <name type="scientific">Anguilla anguilla</name>
    <name type="common">European freshwater eel</name>
    <name type="synonym">Muraena anguilla</name>
    <dbReference type="NCBI Taxonomy" id="7936"/>
    <lineage>
        <taxon>Eukaryota</taxon>
        <taxon>Metazoa</taxon>
        <taxon>Chordata</taxon>
        <taxon>Craniata</taxon>
        <taxon>Vertebrata</taxon>
        <taxon>Euteleostomi</taxon>
        <taxon>Actinopterygii</taxon>
        <taxon>Neopterygii</taxon>
        <taxon>Teleostei</taxon>
        <taxon>Anguilliformes</taxon>
        <taxon>Anguillidae</taxon>
        <taxon>Anguilla</taxon>
    </lineage>
</organism>
<protein>
    <submittedName>
        <fullName evidence="2">Uncharacterized protein</fullName>
    </submittedName>
</protein>
<dbReference type="AlphaFoldDB" id="A0A0E9W603"/>
<evidence type="ECO:0000256" key="1">
    <source>
        <dbReference type="SAM" id="Phobius"/>
    </source>
</evidence>
<reference evidence="2" key="1">
    <citation type="submission" date="2014-11" db="EMBL/GenBank/DDBJ databases">
        <authorList>
            <person name="Amaro Gonzalez C."/>
        </authorList>
    </citation>
    <scope>NUCLEOTIDE SEQUENCE</scope>
</reference>